<evidence type="ECO:0000313" key="3">
    <source>
        <dbReference type="Proteomes" id="UP001501746"/>
    </source>
</evidence>
<keyword evidence="1" id="KW-1133">Transmembrane helix</keyword>
<reference evidence="2 3" key="1">
    <citation type="journal article" date="2019" name="Int. J. Syst. Evol. Microbiol.">
        <title>The Global Catalogue of Microorganisms (GCM) 10K type strain sequencing project: providing services to taxonomists for standard genome sequencing and annotation.</title>
        <authorList>
            <consortium name="The Broad Institute Genomics Platform"/>
            <consortium name="The Broad Institute Genome Sequencing Center for Infectious Disease"/>
            <person name="Wu L."/>
            <person name="Ma J."/>
        </authorList>
    </citation>
    <scope>NUCLEOTIDE SEQUENCE [LARGE SCALE GENOMIC DNA]</scope>
    <source>
        <strain evidence="2 3">JCM 14323</strain>
    </source>
</reference>
<feature type="transmembrane region" description="Helical" evidence="1">
    <location>
        <begin position="34"/>
        <end position="55"/>
    </location>
</feature>
<dbReference type="EMBL" id="BAAANK010000003">
    <property type="protein sequence ID" value="GAA1829424.1"/>
    <property type="molecule type" value="Genomic_DNA"/>
</dbReference>
<accession>A0ABN2MJD2</accession>
<evidence type="ECO:0000313" key="2">
    <source>
        <dbReference type="EMBL" id="GAA1829424.1"/>
    </source>
</evidence>
<dbReference type="RefSeq" id="WP_157428387.1">
    <property type="nucleotide sequence ID" value="NZ_BAAANK010000003.1"/>
</dbReference>
<gene>
    <name evidence="2" type="ORF">GCM10009750_11270</name>
</gene>
<name>A0ABN2MJD2_9MICO</name>
<keyword evidence="1" id="KW-0472">Membrane</keyword>
<comment type="caution">
    <text evidence="2">The sequence shown here is derived from an EMBL/GenBank/DDBJ whole genome shotgun (WGS) entry which is preliminary data.</text>
</comment>
<proteinExistence type="predicted"/>
<sequence length="405" mass="42371">MTDATDPTHALPPTDTTELVAGAPGPVVRRRSTWWIPVLGVAIAVLGAAGTHLLAGSVADSVRNEHIAKVAAIEEQASAARGDLRAAITRAGSAGEQGQAMAAVVVSGVGGAELATELDELSERALELAETDVPEGAAPIAYDQGTLRPAWISVIELLETRDRGVLLLGELEDLAATADEVDASAVSADAARTSFYASAATSGSELLAANQVATYETRIAVQHGIDQEGDDWFEAPDSAGAYTRLATAVEAMRASAGSESARRADAAYAEHGPVEEFARSIARGVNLDFSWAHVVNDRSSDEWYAGNATYRYTDGGWASIQLSHSIGWEFDADVNAKAVVVHEVGHTQVVRPECAPIFTGPVFGRDDEMWATAWAIAAGYDVPGSGIEAYGRPSDAQIAEAAKCL</sequence>
<dbReference type="Proteomes" id="UP001501746">
    <property type="component" value="Unassembled WGS sequence"/>
</dbReference>
<keyword evidence="1" id="KW-0812">Transmembrane</keyword>
<organism evidence="2 3">
    <name type="scientific">Agromyces salentinus</name>
    <dbReference type="NCBI Taxonomy" id="269421"/>
    <lineage>
        <taxon>Bacteria</taxon>
        <taxon>Bacillati</taxon>
        <taxon>Actinomycetota</taxon>
        <taxon>Actinomycetes</taxon>
        <taxon>Micrococcales</taxon>
        <taxon>Microbacteriaceae</taxon>
        <taxon>Agromyces</taxon>
    </lineage>
</organism>
<evidence type="ECO:0000256" key="1">
    <source>
        <dbReference type="SAM" id="Phobius"/>
    </source>
</evidence>
<keyword evidence="3" id="KW-1185">Reference proteome</keyword>
<protein>
    <submittedName>
        <fullName evidence="2">Uncharacterized protein</fullName>
    </submittedName>
</protein>